<feature type="compositionally biased region" description="Polar residues" evidence="1">
    <location>
        <begin position="72"/>
        <end position="81"/>
    </location>
</feature>
<name>A0A6H5H0R0_9HEMI</name>
<evidence type="ECO:0000313" key="4">
    <source>
        <dbReference type="Proteomes" id="UP000479000"/>
    </source>
</evidence>
<organism evidence="3 4">
    <name type="scientific">Nesidiocoris tenuis</name>
    <dbReference type="NCBI Taxonomy" id="355587"/>
    <lineage>
        <taxon>Eukaryota</taxon>
        <taxon>Metazoa</taxon>
        <taxon>Ecdysozoa</taxon>
        <taxon>Arthropoda</taxon>
        <taxon>Hexapoda</taxon>
        <taxon>Insecta</taxon>
        <taxon>Pterygota</taxon>
        <taxon>Neoptera</taxon>
        <taxon>Paraneoptera</taxon>
        <taxon>Hemiptera</taxon>
        <taxon>Heteroptera</taxon>
        <taxon>Panheteroptera</taxon>
        <taxon>Cimicomorpha</taxon>
        <taxon>Miridae</taxon>
        <taxon>Dicyphina</taxon>
        <taxon>Nesidiocoris</taxon>
    </lineage>
</organism>
<dbReference type="EMBL" id="CADCXU010023080">
    <property type="protein sequence ID" value="CAB0010650.1"/>
    <property type="molecule type" value="Genomic_DNA"/>
</dbReference>
<dbReference type="AlphaFoldDB" id="A0A6H5H0R0"/>
<proteinExistence type="predicted"/>
<protein>
    <recommendedName>
        <fullName evidence="5">Secreted protein</fullName>
    </recommendedName>
</protein>
<feature type="chain" id="PRO_5026336321" description="Secreted protein" evidence="2">
    <location>
        <begin position="38"/>
        <end position="90"/>
    </location>
</feature>
<evidence type="ECO:0000256" key="2">
    <source>
        <dbReference type="SAM" id="SignalP"/>
    </source>
</evidence>
<accession>A0A6H5H0R0</accession>
<gene>
    <name evidence="3" type="ORF">NTEN_LOCUS15681</name>
</gene>
<reference evidence="3 4" key="1">
    <citation type="submission" date="2020-02" db="EMBL/GenBank/DDBJ databases">
        <authorList>
            <person name="Ferguson B K."/>
        </authorList>
    </citation>
    <scope>NUCLEOTIDE SEQUENCE [LARGE SCALE GENOMIC DNA]</scope>
</reference>
<keyword evidence="4" id="KW-1185">Reference proteome</keyword>
<evidence type="ECO:0000313" key="3">
    <source>
        <dbReference type="EMBL" id="CAB0010650.1"/>
    </source>
</evidence>
<keyword evidence="2" id="KW-0732">Signal</keyword>
<sequence>MFRAGRRRPVALRPSRSLTHPLRLILCFCACLRGASRDTTVLLPCPRTEQRNGTGGAEGRTHQPISDASEPPLSTTATARQTFDRERSDV</sequence>
<evidence type="ECO:0008006" key="5">
    <source>
        <dbReference type="Google" id="ProtNLM"/>
    </source>
</evidence>
<dbReference type="Proteomes" id="UP000479000">
    <property type="component" value="Unassembled WGS sequence"/>
</dbReference>
<feature type="signal peptide" evidence="2">
    <location>
        <begin position="1"/>
        <end position="37"/>
    </location>
</feature>
<feature type="region of interest" description="Disordered" evidence="1">
    <location>
        <begin position="45"/>
        <end position="90"/>
    </location>
</feature>
<feature type="non-terminal residue" evidence="3">
    <location>
        <position position="90"/>
    </location>
</feature>
<evidence type="ECO:0000256" key="1">
    <source>
        <dbReference type="SAM" id="MobiDB-lite"/>
    </source>
</evidence>